<sequence>MTFSAVLFDCDGVLVDSEPITVRVLRDMLQEEGWVMSYEQCYDWFIGKALPDELPTVRKMTGKDLDMEWVMAFRMRRNHALTNEVMAIPGIQETLDTILRDKPGMIACASGADRAKLVLQLGQTGLLDYFGSHIYSGAETPRNKPYPDVYLAAAHGLGVDPKQCLVVEDSITGASAGLAAGATVLGYCPVPDKEEDLRRIGVHDTFRRMDELPALIAKLEQEQERVKG</sequence>
<proteinExistence type="inferred from homology"/>
<dbReference type="PANTHER" id="PTHR46193">
    <property type="entry name" value="6-PHOSPHOGLUCONATE PHOSPHATASE"/>
    <property type="match status" value="1"/>
</dbReference>
<dbReference type="InterPro" id="IPR006439">
    <property type="entry name" value="HAD-SF_hydro_IA"/>
</dbReference>
<dbReference type="GO" id="GO:0003824">
    <property type="term" value="F:catalytic activity"/>
    <property type="evidence" value="ECO:0007669"/>
    <property type="project" value="UniProtKB-ARBA"/>
</dbReference>
<dbReference type="InterPro" id="IPR023214">
    <property type="entry name" value="HAD_sf"/>
</dbReference>
<comment type="cofactor">
    <cofactor evidence="1">
        <name>Mg(2+)</name>
        <dbReference type="ChEBI" id="CHEBI:18420"/>
    </cofactor>
</comment>
<gene>
    <name evidence="5" type="ORF">GCM10010096_33580</name>
</gene>
<dbReference type="SFLD" id="SFLDS00003">
    <property type="entry name" value="Haloacid_Dehalogenase"/>
    <property type="match status" value="1"/>
</dbReference>
<evidence type="ECO:0000256" key="4">
    <source>
        <dbReference type="ARBA" id="ARBA00022842"/>
    </source>
</evidence>
<dbReference type="InterPro" id="IPR036412">
    <property type="entry name" value="HAD-like_sf"/>
</dbReference>
<dbReference type="Gene3D" id="1.10.150.240">
    <property type="entry name" value="Putative phosphatase, domain 2"/>
    <property type="match status" value="1"/>
</dbReference>
<dbReference type="AlphaFoldDB" id="A0A8H9IN64"/>
<keyword evidence="6" id="KW-1185">Reference proteome</keyword>
<dbReference type="NCBIfam" id="TIGR01509">
    <property type="entry name" value="HAD-SF-IA-v3"/>
    <property type="match status" value="1"/>
</dbReference>
<dbReference type="SUPFAM" id="SSF56784">
    <property type="entry name" value="HAD-like"/>
    <property type="match status" value="1"/>
</dbReference>
<dbReference type="SFLD" id="SFLDG01129">
    <property type="entry name" value="C1.5:_HAD__Beta-PGM__Phosphata"/>
    <property type="match status" value="1"/>
</dbReference>
<protein>
    <submittedName>
        <fullName evidence="5">Haloacid dehalogenase</fullName>
    </submittedName>
</protein>
<dbReference type="InterPro" id="IPR051600">
    <property type="entry name" value="Beta-PGM-like"/>
</dbReference>
<evidence type="ECO:0000313" key="5">
    <source>
        <dbReference type="EMBL" id="GHC57680.1"/>
    </source>
</evidence>
<name>A0A8H9IN64_9BURK</name>
<dbReference type="RefSeq" id="WP_189393811.1">
    <property type="nucleotide sequence ID" value="NZ_BMZN01000005.1"/>
</dbReference>
<evidence type="ECO:0000256" key="3">
    <source>
        <dbReference type="ARBA" id="ARBA00022723"/>
    </source>
</evidence>
<evidence type="ECO:0000256" key="2">
    <source>
        <dbReference type="ARBA" id="ARBA00006171"/>
    </source>
</evidence>
<dbReference type="PANTHER" id="PTHR46193:SF10">
    <property type="entry name" value="6-PHOSPHOGLUCONATE PHOSPHATASE"/>
    <property type="match status" value="1"/>
</dbReference>
<keyword evidence="4" id="KW-0460">Magnesium</keyword>
<evidence type="ECO:0000256" key="1">
    <source>
        <dbReference type="ARBA" id="ARBA00001946"/>
    </source>
</evidence>
<dbReference type="Proteomes" id="UP000608923">
    <property type="component" value="Unassembled WGS sequence"/>
</dbReference>
<dbReference type="GO" id="GO:0046872">
    <property type="term" value="F:metal ion binding"/>
    <property type="evidence" value="ECO:0007669"/>
    <property type="project" value="UniProtKB-KW"/>
</dbReference>
<dbReference type="Gene3D" id="3.40.50.1000">
    <property type="entry name" value="HAD superfamily/HAD-like"/>
    <property type="match status" value="1"/>
</dbReference>
<dbReference type="InterPro" id="IPR023198">
    <property type="entry name" value="PGP-like_dom2"/>
</dbReference>
<reference evidence="6" key="1">
    <citation type="journal article" date="2019" name="Int. J. Syst. Evol. Microbiol.">
        <title>The Global Catalogue of Microorganisms (GCM) 10K type strain sequencing project: providing services to taxonomists for standard genome sequencing and annotation.</title>
        <authorList>
            <consortium name="The Broad Institute Genomics Platform"/>
            <consortium name="The Broad Institute Genome Sequencing Center for Infectious Disease"/>
            <person name="Wu L."/>
            <person name="Ma J."/>
        </authorList>
    </citation>
    <scope>NUCLEOTIDE SEQUENCE [LARGE SCALE GENOMIC DNA]</scope>
    <source>
        <strain evidence="6">KCTC 42083</strain>
    </source>
</reference>
<dbReference type="EMBL" id="BMZN01000005">
    <property type="protein sequence ID" value="GHC57680.1"/>
    <property type="molecule type" value="Genomic_DNA"/>
</dbReference>
<dbReference type="Pfam" id="PF00702">
    <property type="entry name" value="Hydrolase"/>
    <property type="match status" value="1"/>
</dbReference>
<comment type="similarity">
    <text evidence="2">Belongs to the HAD-like hydrolase superfamily. CbbY/CbbZ/Gph/YieH family.</text>
</comment>
<accession>A0A8H9IN64</accession>
<comment type="caution">
    <text evidence="5">The sequence shown here is derived from an EMBL/GenBank/DDBJ whole genome shotgun (WGS) entry which is preliminary data.</text>
</comment>
<organism evidence="5 6">
    <name type="scientific">Alcaligenes pakistanensis</name>
    <dbReference type="NCBI Taxonomy" id="1482717"/>
    <lineage>
        <taxon>Bacteria</taxon>
        <taxon>Pseudomonadati</taxon>
        <taxon>Pseudomonadota</taxon>
        <taxon>Betaproteobacteria</taxon>
        <taxon>Burkholderiales</taxon>
        <taxon>Alcaligenaceae</taxon>
        <taxon>Alcaligenes</taxon>
    </lineage>
</organism>
<keyword evidence="3" id="KW-0479">Metal-binding</keyword>
<evidence type="ECO:0000313" key="6">
    <source>
        <dbReference type="Proteomes" id="UP000608923"/>
    </source>
</evidence>